<name>A0A816NA88_9BILA</name>
<reference evidence="4" key="1">
    <citation type="submission" date="2021-02" db="EMBL/GenBank/DDBJ databases">
        <authorList>
            <person name="Nowell W R."/>
        </authorList>
    </citation>
    <scope>NUCLEOTIDE SEQUENCE</scope>
</reference>
<evidence type="ECO:0000256" key="2">
    <source>
        <dbReference type="ARBA" id="ARBA00022679"/>
    </source>
</evidence>
<evidence type="ECO:0000313" key="5">
    <source>
        <dbReference type="Proteomes" id="UP000663887"/>
    </source>
</evidence>
<organism evidence="4 5">
    <name type="scientific">Rotaria magnacalcarata</name>
    <dbReference type="NCBI Taxonomy" id="392030"/>
    <lineage>
        <taxon>Eukaryota</taxon>
        <taxon>Metazoa</taxon>
        <taxon>Spiralia</taxon>
        <taxon>Gnathifera</taxon>
        <taxon>Rotifera</taxon>
        <taxon>Eurotatoria</taxon>
        <taxon>Bdelloidea</taxon>
        <taxon>Philodinida</taxon>
        <taxon>Philodinidae</taxon>
        <taxon>Rotaria</taxon>
    </lineage>
</organism>
<feature type="domain" description="Histidine-specific methyltransferase SAM-dependent" evidence="3">
    <location>
        <begin position="22"/>
        <end position="315"/>
    </location>
</feature>
<dbReference type="Gene3D" id="3.40.50.150">
    <property type="entry name" value="Vaccinia Virus protein VP39"/>
    <property type="match status" value="1"/>
</dbReference>
<dbReference type="PANTHER" id="PTHR43397">
    <property type="entry name" value="ERGOTHIONEINE BIOSYNTHESIS PROTEIN 1"/>
    <property type="match status" value="1"/>
</dbReference>
<dbReference type="PANTHER" id="PTHR43397:SF1">
    <property type="entry name" value="ERGOTHIONEINE BIOSYNTHESIS PROTEIN 1"/>
    <property type="match status" value="1"/>
</dbReference>
<gene>
    <name evidence="4" type="ORF">XDN619_LOCUS5309</name>
</gene>
<evidence type="ECO:0000313" key="4">
    <source>
        <dbReference type="EMBL" id="CAF2032933.1"/>
    </source>
</evidence>
<dbReference type="SUPFAM" id="SSF53335">
    <property type="entry name" value="S-adenosyl-L-methionine-dependent methyltransferases"/>
    <property type="match status" value="1"/>
</dbReference>
<evidence type="ECO:0000256" key="1">
    <source>
        <dbReference type="ARBA" id="ARBA00022603"/>
    </source>
</evidence>
<accession>A0A816NA88</accession>
<comment type="caution">
    <text evidence="4">The sequence shown here is derived from an EMBL/GenBank/DDBJ whole genome shotgun (WGS) entry which is preliminary data.</text>
</comment>
<dbReference type="EMBL" id="CAJNRG010001373">
    <property type="protein sequence ID" value="CAF2032933.1"/>
    <property type="molecule type" value="Genomic_DNA"/>
</dbReference>
<dbReference type="PIRSF" id="PIRSF018005">
    <property type="entry name" value="UCP018005"/>
    <property type="match status" value="1"/>
</dbReference>
<dbReference type="InterPro" id="IPR029063">
    <property type="entry name" value="SAM-dependent_MTases_sf"/>
</dbReference>
<dbReference type="Pfam" id="PF10017">
    <property type="entry name" value="Methyltransf_33"/>
    <property type="match status" value="1"/>
</dbReference>
<dbReference type="InterPro" id="IPR017804">
    <property type="entry name" value="MeTrfase_EgtD-like"/>
</dbReference>
<dbReference type="GO" id="GO:0008168">
    <property type="term" value="F:methyltransferase activity"/>
    <property type="evidence" value="ECO:0007669"/>
    <property type="project" value="UniProtKB-KW"/>
</dbReference>
<dbReference type="GO" id="GO:0032259">
    <property type="term" value="P:methylation"/>
    <property type="evidence" value="ECO:0007669"/>
    <property type="project" value="UniProtKB-KW"/>
</dbReference>
<dbReference type="InterPro" id="IPR019257">
    <property type="entry name" value="MeTrfase_dom"/>
</dbReference>
<evidence type="ECO:0000259" key="3">
    <source>
        <dbReference type="Pfam" id="PF10017"/>
    </source>
</evidence>
<dbReference type="Proteomes" id="UP000663887">
    <property type="component" value="Unassembled WGS sequence"/>
</dbReference>
<keyword evidence="2" id="KW-0808">Transferase</keyword>
<protein>
    <recommendedName>
        <fullName evidence="3">Histidine-specific methyltransferase SAM-dependent domain-containing protein</fullName>
    </recommendedName>
</protein>
<proteinExistence type="predicted"/>
<dbReference type="InterPro" id="IPR051128">
    <property type="entry name" value="EgtD_Methyltrsf_superfamily"/>
</dbReference>
<sequence length="317" mass="36240">MGISDDLLSCFNSCPYVLTEFSWLLYDERGSALFEHISQRPGYYIPRVEQQIFEANAEDIATQAQGDCKNQLRVVELGAGIADRVATLLNAIAQRQTKPLYYIPVDVSSTALDMTKTTMESCMPGISVIPKTVNYVTEKLELPNFIGRTLVMCIGASIGNFSREEAAMVLEKIRHQLQTGDGILLGIDMFKDPAIILSGYCDKNGLQEKFHRNFLRRLNREFGYNFDVDQFRHQAIWNERESRVELVLESSCSQRVQCNHNIEKNIDFITGDKVHTTNSYKYTYEQIIKLIKDAGLELEKIWNDENKWFSVVLARVP</sequence>
<keyword evidence="1" id="KW-0489">Methyltransferase</keyword>
<dbReference type="AlphaFoldDB" id="A0A816NA88"/>